<dbReference type="Gene3D" id="3.30.450.20">
    <property type="entry name" value="PAS domain"/>
    <property type="match status" value="2"/>
</dbReference>
<dbReference type="InterPro" id="IPR000160">
    <property type="entry name" value="GGDEF_dom"/>
</dbReference>
<dbReference type="InterPro" id="IPR001610">
    <property type="entry name" value="PAC"/>
</dbReference>
<dbReference type="SUPFAM" id="SSF55785">
    <property type="entry name" value="PYP-like sensor domain (PAS domain)"/>
    <property type="match status" value="2"/>
</dbReference>
<dbReference type="NCBIfam" id="TIGR00254">
    <property type="entry name" value="GGDEF"/>
    <property type="match status" value="1"/>
</dbReference>
<feature type="domain" description="GGDEF" evidence="3">
    <location>
        <begin position="295"/>
        <end position="422"/>
    </location>
</feature>
<dbReference type="AlphaFoldDB" id="A0A7M1AWN4"/>
<name>A0A7M1AWN4_9BACT</name>
<dbReference type="InterPro" id="IPR013767">
    <property type="entry name" value="PAS_fold"/>
</dbReference>
<protein>
    <submittedName>
        <fullName evidence="4">Sensor domain-containing diguanylate cyclase</fullName>
    </submittedName>
</protein>
<dbReference type="GO" id="GO:0006355">
    <property type="term" value="P:regulation of DNA-templated transcription"/>
    <property type="evidence" value="ECO:0007669"/>
    <property type="project" value="InterPro"/>
</dbReference>
<dbReference type="PROSITE" id="PS50112">
    <property type="entry name" value="PAS"/>
    <property type="match status" value="2"/>
</dbReference>
<dbReference type="Pfam" id="PF13426">
    <property type="entry name" value="PAS_9"/>
    <property type="match status" value="1"/>
</dbReference>
<organism evidence="4 5">
    <name type="scientific">Sulfurimonas marina</name>
    <dbReference type="NCBI Taxonomy" id="2590551"/>
    <lineage>
        <taxon>Bacteria</taxon>
        <taxon>Pseudomonadati</taxon>
        <taxon>Campylobacterota</taxon>
        <taxon>Epsilonproteobacteria</taxon>
        <taxon>Campylobacterales</taxon>
        <taxon>Sulfurimonadaceae</taxon>
        <taxon>Sulfurimonas</taxon>
    </lineage>
</organism>
<dbReference type="SMART" id="SM00091">
    <property type="entry name" value="PAS"/>
    <property type="match status" value="2"/>
</dbReference>
<dbReference type="InterPro" id="IPR052163">
    <property type="entry name" value="DGC-Regulatory_Protein"/>
</dbReference>
<dbReference type="PANTHER" id="PTHR46663:SF3">
    <property type="entry name" value="SLL0267 PROTEIN"/>
    <property type="match status" value="1"/>
</dbReference>
<evidence type="ECO:0000313" key="5">
    <source>
        <dbReference type="Proteomes" id="UP000593910"/>
    </source>
</evidence>
<dbReference type="FunFam" id="3.30.70.270:FF:000001">
    <property type="entry name" value="Diguanylate cyclase domain protein"/>
    <property type="match status" value="1"/>
</dbReference>
<dbReference type="InterPro" id="IPR035965">
    <property type="entry name" value="PAS-like_dom_sf"/>
</dbReference>
<evidence type="ECO:0000259" key="2">
    <source>
        <dbReference type="PROSITE" id="PS50113"/>
    </source>
</evidence>
<dbReference type="KEGG" id="smax:FJR03_08825"/>
<dbReference type="SMART" id="SM00267">
    <property type="entry name" value="GGDEF"/>
    <property type="match status" value="1"/>
</dbReference>
<feature type="domain" description="PAC" evidence="2">
    <location>
        <begin position="210"/>
        <end position="263"/>
    </location>
</feature>
<dbReference type="Proteomes" id="UP000593910">
    <property type="component" value="Chromosome"/>
</dbReference>
<gene>
    <name evidence="4" type="ORF">FJR03_08825</name>
</gene>
<feature type="domain" description="PAS" evidence="1">
    <location>
        <begin position="12"/>
        <end position="86"/>
    </location>
</feature>
<dbReference type="InterPro" id="IPR000014">
    <property type="entry name" value="PAS"/>
</dbReference>
<proteinExistence type="predicted"/>
<feature type="domain" description="PAS" evidence="1">
    <location>
        <begin position="138"/>
        <end position="209"/>
    </location>
</feature>
<dbReference type="Pfam" id="PF00990">
    <property type="entry name" value="GGDEF"/>
    <property type="match status" value="1"/>
</dbReference>
<dbReference type="PANTHER" id="PTHR46663">
    <property type="entry name" value="DIGUANYLATE CYCLASE DGCT-RELATED"/>
    <property type="match status" value="1"/>
</dbReference>
<dbReference type="PROSITE" id="PS50113">
    <property type="entry name" value="PAC"/>
    <property type="match status" value="1"/>
</dbReference>
<dbReference type="EMBL" id="CP041165">
    <property type="protein sequence ID" value="QOP41830.1"/>
    <property type="molecule type" value="Genomic_DNA"/>
</dbReference>
<dbReference type="SMART" id="SM00086">
    <property type="entry name" value="PAC"/>
    <property type="match status" value="2"/>
</dbReference>
<reference evidence="4 5" key="1">
    <citation type="submission" date="2019-06" db="EMBL/GenBank/DDBJ databases">
        <title>Sulfurimonas gotlandica sp. nov., a chemoautotrophic and psychrotolerant epsilonproteobacterium isolated from a pelagic redoxcline, and an emended description of the genus Sulfurimonas.</title>
        <authorList>
            <person name="Wang S."/>
            <person name="Jiang L."/>
            <person name="Shao Z."/>
        </authorList>
    </citation>
    <scope>NUCLEOTIDE SEQUENCE [LARGE SCALE GENOMIC DNA]</scope>
    <source>
        <strain evidence="4 5">B2</strain>
    </source>
</reference>
<dbReference type="RefSeq" id="WP_193113151.1">
    <property type="nucleotide sequence ID" value="NZ_CP041165.1"/>
</dbReference>
<dbReference type="GO" id="GO:0003824">
    <property type="term" value="F:catalytic activity"/>
    <property type="evidence" value="ECO:0007669"/>
    <property type="project" value="UniProtKB-ARBA"/>
</dbReference>
<dbReference type="InterPro" id="IPR029787">
    <property type="entry name" value="Nucleotide_cyclase"/>
</dbReference>
<dbReference type="SUPFAM" id="SSF55073">
    <property type="entry name" value="Nucleotide cyclase"/>
    <property type="match status" value="1"/>
</dbReference>
<dbReference type="CDD" id="cd00130">
    <property type="entry name" value="PAS"/>
    <property type="match status" value="2"/>
</dbReference>
<keyword evidence="5" id="KW-1185">Reference proteome</keyword>
<evidence type="ECO:0000259" key="1">
    <source>
        <dbReference type="PROSITE" id="PS50112"/>
    </source>
</evidence>
<dbReference type="NCBIfam" id="TIGR00229">
    <property type="entry name" value="sensory_box"/>
    <property type="match status" value="2"/>
</dbReference>
<dbReference type="InterPro" id="IPR043128">
    <property type="entry name" value="Rev_trsase/Diguanyl_cyclase"/>
</dbReference>
<accession>A0A7M1AWN4</accession>
<dbReference type="PROSITE" id="PS50887">
    <property type="entry name" value="GGDEF"/>
    <property type="match status" value="1"/>
</dbReference>
<dbReference type="InterPro" id="IPR000700">
    <property type="entry name" value="PAS-assoc_C"/>
</dbReference>
<evidence type="ECO:0000313" key="4">
    <source>
        <dbReference type="EMBL" id="QOP41830.1"/>
    </source>
</evidence>
<evidence type="ECO:0000259" key="3">
    <source>
        <dbReference type="PROSITE" id="PS50887"/>
    </source>
</evidence>
<dbReference type="CDD" id="cd01949">
    <property type="entry name" value="GGDEF"/>
    <property type="match status" value="1"/>
</dbReference>
<dbReference type="Pfam" id="PF00989">
    <property type="entry name" value="PAS"/>
    <property type="match status" value="1"/>
</dbReference>
<dbReference type="Gene3D" id="3.30.70.270">
    <property type="match status" value="1"/>
</dbReference>
<sequence length="422" mass="48517">MEQLTSLLNVVDEKSLYEVFEASFDSVVVTDANWDKGIQILYVNKTFCEATGYTKEEVLGKNPKMFQGPESNYEVLQELKEKLKKGEKFVGQTVNYKKNRAPYYVKWSITPLKNKEQVVVGYVSFQRITDKKGLELKHEKLLSSIVDISNNLILVTDLEGFIVYINNSFSEKLGYKKEELIGRHSRVLKSHEQDKDFYAKMWHSILTKGRFSDVFVSRKKDGSLFYDKKDISTIVDDMGNPIYYVSISQDITEQMEKEKQLQTQAFKDTLTKLYNRRKYNDVIEEKLSAYHHNGDIFSLILIDIDHFKKINDTHGHDVGDAILKDLAKFLKSNIRSDDLIFRWGGEEFVMIVNKPSGSAFLLAEKLRAAISETPLAYMKITASFGVAEITHDMDAQTLFNSADKALYLAKESGRNQVKVHKK</sequence>